<accession>A0ACB8GBN3</accession>
<evidence type="ECO:0000313" key="2">
    <source>
        <dbReference type="Proteomes" id="UP000827872"/>
    </source>
</evidence>
<dbReference type="Proteomes" id="UP000827872">
    <property type="component" value="Linkage Group LG01"/>
</dbReference>
<evidence type="ECO:0000313" key="1">
    <source>
        <dbReference type="EMBL" id="KAH8016857.1"/>
    </source>
</evidence>
<reference evidence="1" key="1">
    <citation type="submission" date="2021-08" db="EMBL/GenBank/DDBJ databases">
        <title>The first chromosome-level gecko genome reveals the dynamic sex chromosomes of Neotropical dwarf geckos (Sphaerodactylidae: Sphaerodactylus).</title>
        <authorList>
            <person name="Pinto B.J."/>
            <person name="Keating S.E."/>
            <person name="Gamble T."/>
        </authorList>
    </citation>
    <scope>NUCLEOTIDE SEQUENCE</scope>
    <source>
        <strain evidence="1">TG3544</strain>
    </source>
</reference>
<name>A0ACB8GBN3_9SAUR</name>
<gene>
    <name evidence="1" type="ORF">K3G42_023654</name>
</gene>
<dbReference type="EMBL" id="CM037614">
    <property type="protein sequence ID" value="KAH8016857.1"/>
    <property type="molecule type" value="Genomic_DNA"/>
</dbReference>
<organism evidence="1 2">
    <name type="scientific">Sphaerodactylus townsendi</name>
    <dbReference type="NCBI Taxonomy" id="933632"/>
    <lineage>
        <taxon>Eukaryota</taxon>
        <taxon>Metazoa</taxon>
        <taxon>Chordata</taxon>
        <taxon>Craniata</taxon>
        <taxon>Vertebrata</taxon>
        <taxon>Euteleostomi</taxon>
        <taxon>Lepidosauria</taxon>
        <taxon>Squamata</taxon>
        <taxon>Bifurcata</taxon>
        <taxon>Gekkota</taxon>
        <taxon>Sphaerodactylidae</taxon>
        <taxon>Sphaerodactylus</taxon>
    </lineage>
</organism>
<sequence>MSLRQEMEEMMQDFQEMSWQMALLILVRLGYTFLLDESWVNYIRVLLESEAAAWFVGLFEVRTLELRNFDQFMLALRGCFENLFQEEKMRTQLQHLR</sequence>
<protein>
    <submittedName>
        <fullName evidence="1">Uncharacterized protein</fullName>
    </submittedName>
</protein>
<proteinExistence type="predicted"/>
<keyword evidence="2" id="KW-1185">Reference proteome</keyword>
<comment type="caution">
    <text evidence="1">The sequence shown here is derived from an EMBL/GenBank/DDBJ whole genome shotgun (WGS) entry which is preliminary data.</text>
</comment>